<dbReference type="InterPro" id="IPR000540">
    <property type="entry name" value="Flag_MotA_CS"/>
</dbReference>
<feature type="transmembrane region" description="Helical" evidence="9">
    <location>
        <begin position="145"/>
        <end position="169"/>
    </location>
</feature>
<evidence type="ECO:0000256" key="5">
    <source>
        <dbReference type="ARBA" id="ARBA00022692"/>
    </source>
</evidence>
<evidence type="ECO:0000313" key="11">
    <source>
        <dbReference type="EMBL" id="WAB81728.1"/>
    </source>
</evidence>
<keyword evidence="4" id="KW-1003">Cell membrane</keyword>
<dbReference type="EMBL" id="CP113089">
    <property type="protein sequence ID" value="WAB81728.1"/>
    <property type="molecule type" value="Genomic_DNA"/>
</dbReference>
<name>A0A9E8S8X1_9MICO</name>
<protein>
    <submittedName>
        <fullName evidence="11">MotA/TolQ/ExbB proton channel family protein</fullName>
    </submittedName>
</protein>
<evidence type="ECO:0000256" key="7">
    <source>
        <dbReference type="ARBA" id="ARBA00023136"/>
    </source>
</evidence>
<dbReference type="KEGG" id="mdb:OVN18_01530"/>
<feature type="region of interest" description="Disordered" evidence="8">
    <location>
        <begin position="245"/>
        <end position="272"/>
    </location>
</feature>
<feature type="compositionally biased region" description="Low complexity" evidence="8">
    <location>
        <begin position="262"/>
        <end position="272"/>
    </location>
</feature>
<keyword evidence="3" id="KW-0813">Transport</keyword>
<evidence type="ECO:0000313" key="12">
    <source>
        <dbReference type="Proteomes" id="UP001164706"/>
    </source>
</evidence>
<proteinExistence type="inferred from homology"/>
<dbReference type="GO" id="GO:0071978">
    <property type="term" value="P:bacterial-type flagellum-dependent swarming motility"/>
    <property type="evidence" value="ECO:0007669"/>
    <property type="project" value="InterPro"/>
</dbReference>
<dbReference type="Pfam" id="PF01618">
    <property type="entry name" value="MotA_ExbB"/>
    <property type="match status" value="1"/>
</dbReference>
<evidence type="ECO:0000256" key="4">
    <source>
        <dbReference type="ARBA" id="ARBA00022475"/>
    </source>
</evidence>
<dbReference type="RefSeq" id="WP_267781518.1">
    <property type="nucleotide sequence ID" value="NZ_CP113089.1"/>
</dbReference>
<feature type="transmembrane region" description="Helical" evidence="9">
    <location>
        <begin position="181"/>
        <end position="203"/>
    </location>
</feature>
<keyword evidence="5 9" id="KW-0812">Transmembrane</keyword>
<dbReference type="Proteomes" id="UP001164706">
    <property type="component" value="Chromosome"/>
</dbReference>
<keyword evidence="7 9" id="KW-0472">Membrane</keyword>
<feature type="compositionally biased region" description="Basic and acidic residues" evidence="8">
    <location>
        <begin position="250"/>
        <end position="261"/>
    </location>
</feature>
<dbReference type="InterPro" id="IPR047055">
    <property type="entry name" value="MotA-like"/>
</dbReference>
<dbReference type="AlphaFoldDB" id="A0A9E8S8X1"/>
<dbReference type="PANTHER" id="PTHR30433">
    <property type="entry name" value="CHEMOTAXIS PROTEIN MOTA"/>
    <property type="match status" value="1"/>
</dbReference>
<feature type="domain" description="MotA/TolQ/ExbB proton channel" evidence="10">
    <location>
        <begin position="100"/>
        <end position="218"/>
    </location>
</feature>
<gene>
    <name evidence="11" type="ORF">OVN18_01530</name>
</gene>
<evidence type="ECO:0000256" key="3">
    <source>
        <dbReference type="ARBA" id="ARBA00022448"/>
    </source>
</evidence>
<sequence length="272" mass="28414">MDPMTLIGIAIAFGAMVAMALLEGASITSLLLPAPMILVFGGTIAVAIASGTVRDAVRAVRALPQAFVGKVPAPRAVIDDLVTTAERARREGLLALEQEAESTSDPIMKSGLQSIADGTDPAELRTMLEDSVDTRIAEKRGAAKFFMTMGGFAPTVGIIGTVVSLTHVLENLSEPDKLGHMIAAAFVATLWGLVSANFMWLPIGGKLTRLADMEEQRLSIVVEGLMAVQAGAQPRGLRERLSAMVPAGRAPREKASPEERAAGIPVPGAVPA</sequence>
<reference evidence="11" key="1">
    <citation type="submission" date="2022-11" db="EMBL/GenBank/DDBJ databases">
        <title>Description of Microcella daejonensis nov. sp, isolated from riverside soil.</title>
        <authorList>
            <person name="Molina K.M."/>
            <person name="Kim S.B."/>
        </authorList>
    </citation>
    <scope>NUCLEOTIDE SEQUENCE</scope>
    <source>
        <strain evidence="11">MMS21-STM12</strain>
    </source>
</reference>
<dbReference type="InterPro" id="IPR002898">
    <property type="entry name" value="MotA_ExbB_proton_chnl"/>
</dbReference>
<keyword evidence="6 9" id="KW-1133">Transmembrane helix</keyword>
<accession>A0A9E8S8X1</accession>
<evidence type="ECO:0000256" key="2">
    <source>
        <dbReference type="ARBA" id="ARBA00008038"/>
    </source>
</evidence>
<evidence type="ECO:0000256" key="9">
    <source>
        <dbReference type="SAM" id="Phobius"/>
    </source>
</evidence>
<dbReference type="GO" id="GO:0006935">
    <property type="term" value="P:chemotaxis"/>
    <property type="evidence" value="ECO:0007669"/>
    <property type="project" value="InterPro"/>
</dbReference>
<comment type="similarity">
    <text evidence="2">Belongs to the MotA family.</text>
</comment>
<evidence type="ECO:0000256" key="1">
    <source>
        <dbReference type="ARBA" id="ARBA00004651"/>
    </source>
</evidence>
<keyword evidence="12" id="KW-1185">Reference proteome</keyword>
<evidence type="ECO:0000256" key="6">
    <source>
        <dbReference type="ARBA" id="ARBA00022989"/>
    </source>
</evidence>
<evidence type="ECO:0000259" key="10">
    <source>
        <dbReference type="Pfam" id="PF01618"/>
    </source>
</evidence>
<dbReference type="GO" id="GO:0005886">
    <property type="term" value="C:plasma membrane"/>
    <property type="evidence" value="ECO:0007669"/>
    <property type="project" value="UniProtKB-SubCell"/>
</dbReference>
<organism evidence="11 12">
    <name type="scientific">Microcella daejeonensis</name>
    <dbReference type="NCBI Taxonomy" id="2994971"/>
    <lineage>
        <taxon>Bacteria</taxon>
        <taxon>Bacillati</taxon>
        <taxon>Actinomycetota</taxon>
        <taxon>Actinomycetes</taxon>
        <taxon>Micrococcales</taxon>
        <taxon>Microbacteriaceae</taxon>
        <taxon>Microcella</taxon>
    </lineage>
</organism>
<dbReference type="PROSITE" id="PS01307">
    <property type="entry name" value="MOTA"/>
    <property type="match status" value="1"/>
</dbReference>
<evidence type="ECO:0000256" key="8">
    <source>
        <dbReference type="SAM" id="MobiDB-lite"/>
    </source>
</evidence>
<feature type="transmembrane region" description="Helical" evidence="9">
    <location>
        <begin position="34"/>
        <end position="53"/>
    </location>
</feature>
<comment type="subcellular location">
    <subcellularLocation>
        <location evidence="1">Cell membrane</location>
        <topology evidence="1">Multi-pass membrane protein</topology>
    </subcellularLocation>
</comment>